<keyword evidence="3" id="KW-1185">Reference proteome</keyword>
<dbReference type="EMBL" id="RSEC01000058">
    <property type="protein sequence ID" value="RSD13550.1"/>
    <property type="molecule type" value="Genomic_DNA"/>
</dbReference>
<evidence type="ECO:0000313" key="2">
    <source>
        <dbReference type="EMBL" id="RSD13550.1"/>
    </source>
</evidence>
<dbReference type="RefSeq" id="WP_125312837.1">
    <property type="nucleotide sequence ID" value="NZ_RSEC01000058.1"/>
</dbReference>
<evidence type="ECO:0000256" key="1">
    <source>
        <dbReference type="SAM" id="SignalP"/>
    </source>
</evidence>
<gene>
    <name evidence="2" type="ORF">EIY87_27975</name>
</gene>
<dbReference type="OrthoDB" id="128043at2"/>
<sequence>MNTTARLAVFGGALALLAAGGFAVGKTAGPVSAATSDAGHGETHEGAMPNHAEMAAADALPGGLAASKDGYTFTVADPAPEPGRFSFTITGPDGKPVTAYDVEHEKRLHLIVVRRDTAGFQHVHPELAPDGTWSVPLTLPAAGSYRAFADFAPTGGKPMTLGADLSVAGNYQPSTHPLSRTAQVDGYTVQLTGDLTAGKTSPLTLSVSRGGVPVTDLQPYLGAYGHLVALREGDLAYLHVHPDGEPGDGRTPAGPQVKFAAEVPSAGTYRLFLDFKHGDVVRTAEFTLTTAGTPAPASAPADGHGH</sequence>
<feature type="signal peptide" evidence="1">
    <location>
        <begin position="1"/>
        <end position="23"/>
    </location>
</feature>
<feature type="chain" id="PRO_5038568041" description="Heavy-metal-associated domain-containing protein" evidence="1">
    <location>
        <begin position="24"/>
        <end position="306"/>
    </location>
</feature>
<organism evidence="2 3">
    <name type="scientific">Amycolatopsis eburnea</name>
    <dbReference type="NCBI Taxonomy" id="2267691"/>
    <lineage>
        <taxon>Bacteria</taxon>
        <taxon>Bacillati</taxon>
        <taxon>Actinomycetota</taxon>
        <taxon>Actinomycetes</taxon>
        <taxon>Pseudonocardiales</taxon>
        <taxon>Pseudonocardiaceae</taxon>
        <taxon>Amycolatopsis</taxon>
    </lineage>
</organism>
<comment type="caution">
    <text evidence="2">The sequence shown here is derived from an EMBL/GenBank/DDBJ whole genome shotgun (WGS) entry which is preliminary data.</text>
</comment>
<accession>A0A427T3M7</accession>
<dbReference type="Proteomes" id="UP000267081">
    <property type="component" value="Unassembled WGS sequence"/>
</dbReference>
<proteinExistence type="predicted"/>
<evidence type="ECO:0000313" key="3">
    <source>
        <dbReference type="Proteomes" id="UP000267081"/>
    </source>
</evidence>
<evidence type="ECO:0008006" key="4">
    <source>
        <dbReference type="Google" id="ProtNLM"/>
    </source>
</evidence>
<name>A0A427T3M7_9PSEU</name>
<dbReference type="AlphaFoldDB" id="A0A427T3M7"/>
<keyword evidence="1" id="KW-0732">Signal</keyword>
<protein>
    <recommendedName>
        <fullName evidence="4">Heavy-metal-associated domain-containing protein</fullName>
    </recommendedName>
</protein>
<reference evidence="2 3" key="1">
    <citation type="submission" date="2018-12" db="EMBL/GenBank/DDBJ databases">
        <title>Amycolatopsis eburnea sp. nov. actinomycete associate with arbuscular mycorrhiza fungal spore.</title>
        <authorList>
            <person name="Lumyong S."/>
            <person name="Chaiya L."/>
        </authorList>
    </citation>
    <scope>NUCLEOTIDE SEQUENCE [LARGE SCALE GENOMIC DNA]</scope>
    <source>
        <strain evidence="2 3">GLM-1</strain>
    </source>
</reference>